<gene>
    <name evidence="2" type="ORF">DET52_1094</name>
</gene>
<dbReference type="RefSeq" id="WP_133466214.1">
    <property type="nucleotide sequence ID" value="NZ_SNWI01000009.1"/>
</dbReference>
<sequence>MENEVKDENKLSVRHVILLIIAGIFLIIGIVLGFINLNVIGLQKENHGYVSALFSISGVILYFTALLYQIKQYKLQVIELRKSIEAQTKSSFELEEQRKILEEQKGVLIKQNASAQIINAIDSFNQFKSRNGVYELIEKFLKGYNQKCTNNWITIERNYSKDNEAGYKQYALLLANNFVKELSEFDNASIIRKYVQFGYNTLYLIDKHNPILKDRHYSSLFHCQQNGPEMLILYISNIASGMPLYSNLEWGFYETKEIIEIIFRESIIDTEKTFNFLQLTKAFNEIKQND</sequence>
<comment type="caution">
    <text evidence="2">The sequence shown here is derived from an EMBL/GenBank/DDBJ whole genome shotgun (WGS) entry which is preliminary data.</text>
</comment>
<keyword evidence="1" id="KW-0812">Transmembrane</keyword>
<dbReference type="EMBL" id="SNWI01000009">
    <property type="protein sequence ID" value="TDN97602.1"/>
    <property type="molecule type" value="Genomic_DNA"/>
</dbReference>
<dbReference type="AlphaFoldDB" id="A0A4R6GQK6"/>
<evidence type="ECO:0008006" key="4">
    <source>
        <dbReference type="Google" id="ProtNLM"/>
    </source>
</evidence>
<feature type="transmembrane region" description="Helical" evidence="1">
    <location>
        <begin position="16"/>
        <end position="37"/>
    </location>
</feature>
<protein>
    <recommendedName>
        <fullName evidence="4">Phage abortive infection protein</fullName>
    </recommendedName>
</protein>
<keyword evidence="1" id="KW-0472">Membrane</keyword>
<evidence type="ECO:0000313" key="2">
    <source>
        <dbReference type="EMBL" id="TDN97602.1"/>
    </source>
</evidence>
<feature type="transmembrane region" description="Helical" evidence="1">
    <location>
        <begin position="49"/>
        <end position="68"/>
    </location>
</feature>
<evidence type="ECO:0000313" key="3">
    <source>
        <dbReference type="Proteomes" id="UP000294848"/>
    </source>
</evidence>
<evidence type="ECO:0000256" key="1">
    <source>
        <dbReference type="SAM" id="Phobius"/>
    </source>
</evidence>
<name>A0A4R6GQK6_9BACT</name>
<reference evidence="2 3" key="1">
    <citation type="submission" date="2019-03" db="EMBL/GenBank/DDBJ databases">
        <title>Freshwater and sediment microbial communities from various areas in North America, analyzing microbe dynamics in response to fracking.</title>
        <authorList>
            <person name="Lamendella R."/>
        </authorList>
    </citation>
    <scope>NUCLEOTIDE SEQUENCE [LARGE SCALE GENOMIC DNA]</scope>
    <source>
        <strain evidence="2 3">114D</strain>
    </source>
</reference>
<accession>A0A4R6GQK6</accession>
<organism evidence="2 3">
    <name type="scientific">Sunxiuqinia elliptica</name>
    <dbReference type="NCBI Taxonomy" id="655355"/>
    <lineage>
        <taxon>Bacteria</taxon>
        <taxon>Pseudomonadati</taxon>
        <taxon>Bacteroidota</taxon>
        <taxon>Bacteroidia</taxon>
        <taxon>Marinilabiliales</taxon>
        <taxon>Prolixibacteraceae</taxon>
        <taxon>Sunxiuqinia</taxon>
    </lineage>
</organism>
<keyword evidence="1" id="KW-1133">Transmembrane helix</keyword>
<proteinExistence type="predicted"/>
<dbReference type="Proteomes" id="UP000294848">
    <property type="component" value="Unassembled WGS sequence"/>
</dbReference>